<dbReference type="AlphaFoldDB" id="A0A8H4KRK2"/>
<gene>
    <name evidence="2" type="ORF">F53441_2649</name>
</gene>
<dbReference type="Gene3D" id="3.90.1200.10">
    <property type="match status" value="1"/>
</dbReference>
<organism evidence="2 3">
    <name type="scientific">Fusarium austroafricanum</name>
    <dbReference type="NCBI Taxonomy" id="2364996"/>
    <lineage>
        <taxon>Eukaryota</taxon>
        <taxon>Fungi</taxon>
        <taxon>Dikarya</taxon>
        <taxon>Ascomycota</taxon>
        <taxon>Pezizomycotina</taxon>
        <taxon>Sordariomycetes</taxon>
        <taxon>Hypocreomycetidae</taxon>
        <taxon>Hypocreales</taxon>
        <taxon>Nectriaceae</taxon>
        <taxon>Fusarium</taxon>
        <taxon>Fusarium concolor species complex</taxon>
    </lineage>
</organism>
<name>A0A8H4KRK2_9HYPO</name>
<protein>
    <recommendedName>
        <fullName evidence="1">Aminoglycoside phosphotransferase domain-containing protein</fullName>
    </recommendedName>
</protein>
<feature type="domain" description="Aminoglycoside phosphotransferase" evidence="1">
    <location>
        <begin position="138"/>
        <end position="283"/>
    </location>
</feature>
<dbReference type="EMBL" id="JAADJG010000112">
    <property type="protein sequence ID" value="KAF4454910.1"/>
    <property type="molecule type" value="Genomic_DNA"/>
</dbReference>
<dbReference type="OrthoDB" id="25129at2759"/>
<evidence type="ECO:0000313" key="2">
    <source>
        <dbReference type="EMBL" id="KAF4454910.1"/>
    </source>
</evidence>
<evidence type="ECO:0000313" key="3">
    <source>
        <dbReference type="Proteomes" id="UP000605986"/>
    </source>
</evidence>
<dbReference type="SUPFAM" id="SSF56112">
    <property type="entry name" value="Protein kinase-like (PK-like)"/>
    <property type="match status" value="1"/>
</dbReference>
<dbReference type="Proteomes" id="UP000605986">
    <property type="component" value="Unassembled WGS sequence"/>
</dbReference>
<proteinExistence type="predicted"/>
<reference evidence="2" key="1">
    <citation type="submission" date="2020-01" db="EMBL/GenBank/DDBJ databases">
        <title>Identification and distribution of gene clusters putatively required for synthesis of sphingolipid metabolism inhibitors in phylogenetically diverse species of the filamentous fungus Fusarium.</title>
        <authorList>
            <person name="Kim H.-S."/>
            <person name="Busman M."/>
            <person name="Brown D.W."/>
            <person name="Divon H."/>
            <person name="Uhlig S."/>
            <person name="Proctor R.H."/>
        </authorList>
    </citation>
    <scope>NUCLEOTIDE SEQUENCE</scope>
    <source>
        <strain evidence="2">NRRL 53441</strain>
    </source>
</reference>
<dbReference type="Gene3D" id="3.30.200.20">
    <property type="entry name" value="Phosphorylase Kinase, domain 1"/>
    <property type="match status" value="1"/>
</dbReference>
<comment type="caution">
    <text evidence="2">The sequence shown here is derived from an EMBL/GenBank/DDBJ whole genome shotgun (WGS) entry which is preliminary data.</text>
</comment>
<dbReference type="Pfam" id="PF01636">
    <property type="entry name" value="APH"/>
    <property type="match status" value="1"/>
</dbReference>
<dbReference type="InterPro" id="IPR011009">
    <property type="entry name" value="Kinase-like_dom_sf"/>
</dbReference>
<evidence type="ECO:0000259" key="1">
    <source>
        <dbReference type="Pfam" id="PF01636"/>
    </source>
</evidence>
<keyword evidence="3" id="KW-1185">Reference proteome</keyword>
<dbReference type="InterPro" id="IPR002575">
    <property type="entry name" value="Aminoglycoside_PTrfase"/>
</dbReference>
<accession>A0A8H4KRK2</accession>
<sequence length="375" mass="42712">MASSPSTEIDIENKVRKALERTEFETSALEKLSGGSVNWIYLAKLAKPLEDGTEQVLVKHAESYMASKPEFPLPSLRCTIEVESFKIFSGVDTFGNSSSKDPHNFVARTPKFYHFDEEGLNQVVELLPNGIHLKNYAIQNFGAPTPESLKPQCHALGKDLGRWLKDFTEWSSQQIKHRDLVAQNDFAQTVRHMINYQWLHERIESFPTVLGDVKDILEQVEKMVATELKEPDKLQVIHGDFWTGNVILPNASISESSEIPLFFVDWEMSQLGCPSVDFGEMIAEMYALWLYKSIDAGLWMMEGFIEGYREINEEFAFRTAIHIGTHLVCVTTDFPAWGPENFEKIVTVGRDIIVHAWSKNRVWFQKGDLAGLFTD</sequence>